<keyword evidence="1" id="KW-0862">Zinc</keyword>
<evidence type="ECO:0000313" key="2">
    <source>
        <dbReference type="EMBL" id="GAA4391964.1"/>
    </source>
</evidence>
<accession>A0ABP8JK40</accession>
<comment type="caution">
    <text evidence="2">The sequence shown here is derived from an EMBL/GenBank/DDBJ whole genome shotgun (WGS) entry which is preliminary data.</text>
</comment>
<name>A0ABP8JK40_9MICO</name>
<evidence type="ECO:0008006" key="4">
    <source>
        <dbReference type="Google" id="ProtNLM"/>
    </source>
</evidence>
<dbReference type="InterPro" id="IPR024078">
    <property type="entry name" value="LmbE-like_dom_sf"/>
</dbReference>
<dbReference type="Proteomes" id="UP001500390">
    <property type="component" value="Unassembled WGS sequence"/>
</dbReference>
<dbReference type="SUPFAM" id="SSF102588">
    <property type="entry name" value="LmbE-like"/>
    <property type="match status" value="1"/>
</dbReference>
<dbReference type="InterPro" id="IPR003737">
    <property type="entry name" value="GlcNAc_PI_deacetylase-related"/>
</dbReference>
<evidence type="ECO:0000256" key="1">
    <source>
        <dbReference type="ARBA" id="ARBA00022833"/>
    </source>
</evidence>
<dbReference type="PANTHER" id="PTHR12993:SF11">
    <property type="entry name" value="N-ACETYLGLUCOSAMINYL-PHOSPHATIDYLINOSITOL DE-N-ACETYLASE"/>
    <property type="match status" value="1"/>
</dbReference>
<keyword evidence="3" id="KW-1185">Reference proteome</keyword>
<protein>
    <recommendedName>
        <fullName evidence="4">PIG-L family deacetylase</fullName>
    </recommendedName>
</protein>
<gene>
    <name evidence="2" type="ORF">GCM10023153_10480</name>
</gene>
<dbReference type="Gene3D" id="3.40.50.10320">
    <property type="entry name" value="LmbE-like"/>
    <property type="match status" value="1"/>
</dbReference>
<dbReference type="PANTHER" id="PTHR12993">
    <property type="entry name" value="N-ACETYLGLUCOSAMINYL-PHOSPHATIDYLINOSITOL DE-N-ACETYLASE-RELATED"/>
    <property type="match status" value="1"/>
</dbReference>
<reference evidence="3" key="1">
    <citation type="journal article" date="2019" name="Int. J. Syst. Evol. Microbiol.">
        <title>The Global Catalogue of Microorganisms (GCM) 10K type strain sequencing project: providing services to taxonomists for standard genome sequencing and annotation.</title>
        <authorList>
            <consortium name="The Broad Institute Genomics Platform"/>
            <consortium name="The Broad Institute Genome Sequencing Center for Infectious Disease"/>
            <person name="Wu L."/>
            <person name="Ma J."/>
        </authorList>
    </citation>
    <scope>NUCLEOTIDE SEQUENCE [LARGE SCALE GENOMIC DNA]</scope>
    <source>
        <strain evidence="3">JCM 17738</strain>
    </source>
</reference>
<proteinExistence type="predicted"/>
<sequence length="181" mass="18907">MPDARRGLGAGTGDLAAQRTAELSDAARVLGCARTTLLAHPDGSLADLDVRVIEAEVEAEVRATQPDGILVFDPLGGVTGHPDHRAASEAALAVAARHGIPVLGWALPQQVSRVLNDTDGAAFAGHPLHDLTAIAVDRRCQFTAVHCHVSQAVPGSVLWQRLELLGDVEYVRVLAPAGSRA</sequence>
<organism evidence="2 3">
    <name type="scientific">Ornithinibacter aureus</name>
    <dbReference type="NCBI Taxonomy" id="622664"/>
    <lineage>
        <taxon>Bacteria</taxon>
        <taxon>Bacillati</taxon>
        <taxon>Actinomycetota</taxon>
        <taxon>Actinomycetes</taxon>
        <taxon>Micrococcales</taxon>
        <taxon>Intrasporangiaceae</taxon>
        <taxon>Ornithinibacter</taxon>
    </lineage>
</organism>
<evidence type="ECO:0000313" key="3">
    <source>
        <dbReference type="Proteomes" id="UP001500390"/>
    </source>
</evidence>
<dbReference type="EMBL" id="BAABFX010000020">
    <property type="protein sequence ID" value="GAA4391964.1"/>
    <property type="molecule type" value="Genomic_DNA"/>
</dbReference>
<dbReference type="Pfam" id="PF02585">
    <property type="entry name" value="PIG-L"/>
    <property type="match status" value="1"/>
</dbReference>